<sequence>MEDRPHPTLRSIDVVAIIVGLVIGAGIFKAPAVVAANAGSETGVMLAWLAGGVISIIGALCYAELAAAYPDAGGEYHFLRRAYGNTIGFLFAWSRLVVLQTGSIALLAFVLGDYAAQIVPLGPHGPALFAAAAVTLLTAINLLGLRSSKWMQNLLTLFTLGGLVMVIIVGLALPGAVTAPPSTGGGEATFGLAMVFVLLTYGGWNEAAYISAELQDVQRRMWKVLVVGIGTITLIYLLVNWAYLNVLGLEAMAESEAVTADLMRRVLGESGAQMISLLIVAAVFASINVTILTGARTNYALARDFRQFHLLGNWSARVNAPTRALMVQGVIALLLVAVGSASRSGFEAMVSYISPVFWLFFLLTTLSLLVLRQRDPLRPRPFRVPVYPYTPVLFAAACAYMFWSSLLHSGWGALLGMLVLAAGIPFRLPQFRQQ</sequence>
<evidence type="ECO:0000313" key="6">
    <source>
        <dbReference type="EMBL" id="SCZ62168.1"/>
    </source>
</evidence>
<feature type="transmembrane region" description="Helical" evidence="5">
    <location>
        <begin position="409"/>
        <end position="428"/>
    </location>
</feature>
<dbReference type="InterPro" id="IPR002293">
    <property type="entry name" value="AA/rel_permease1"/>
</dbReference>
<dbReference type="OrthoDB" id="9804700at2"/>
<name>A0A1G5QKM9_9GAMM</name>
<keyword evidence="3 5" id="KW-1133">Transmembrane helix</keyword>
<feature type="transmembrane region" description="Helical" evidence="5">
    <location>
        <begin position="155"/>
        <end position="177"/>
    </location>
</feature>
<feature type="transmembrane region" description="Helical" evidence="5">
    <location>
        <begin position="325"/>
        <end position="346"/>
    </location>
</feature>
<feature type="transmembrane region" description="Helical" evidence="5">
    <location>
        <begin position="189"/>
        <end position="212"/>
    </location>
</feature>
<feature type="transmembrane region" description="Helical" evidence="5">
    <location>
        <begin position="12"/>
        <end position="34"/>
    </location>
</feature>
<dbReference type="PANTHER" id="PTHR11785:SF512">
    <property type="entry name" value="SOBREMESA, ISOFORM B"/>
    <property type="match status" value="1"/>
</dbReference>
<keyword evidence="4 5" id="KW-0472">Membrane</keyword>
<evidence type="ECO:0000256" key="4">
    <source>
        <dbReference type="ARBA" id="ARBA00023136"/>
    </source>
</evidence>
<reference evidence="6 7" key="1">
    <citation type="submission" date="2016-10" db="EMBL/GenBank/DDBJ databases">
        <authorList>
            <person name="de Groot N.N."/>
        </authorList>
    </citation>
    <scope>NUCLEOTIDE SEQUENCE [LARGE SCALE GENOMIC DNA]</scope>
    <source>
        <strain evidence="6 7">HLD2</strain>
    </source>
</reference>
<evidence type="ECO:0000256" key="3">
    <source>
        <dbReference type="ARBA" id="ARBA00022989"/>
    </source>
</evidence>
<evidence type="ECO:0000256" key="1">
    <source>
        <dbReference type="ARBA" id="ARBA00004141"/>
    </source>
</evidence>
<feature type="transmembrane region" description="Helical" evidence="5">
    <location>
        <begin position="384"/>
        <end position="403"/>
    </location>
</feature>
<feature type="transmembrane region" description="Helical" evidence="5">
    <location>
        <begin position="224"/>
        <end position="244"/>
    </location>
</feature>
<feature type="transmembrane region" description="Helical" evidence="5">
    <location>
        <begin position="46"/>
        <end position="69"/>
    </location>
</feature>
<keyword evidence="2 5" id="KW-0812">Transmembrane</keyword>
<dbReference type="PANTHER" id="PTHR11785">
    <property type="entry name" value="AMINO ACID TRANSPORTER"/>
    <property type="match status" value="1"/>
</dbReference>
<evidence type="ECO:0000313" key="7">
    <source>
        <dbReference type="Proteomes" id="UP000199648"/>
    </source>
</evidence>
<evidence type="ECO:0000256" key="2">
    <source>
        <dbReference type="ARBA" id="ARBA00022692"/>
    </source>
</evidence>
<keyword evidence="7" id="KW-1185">Reference proteome</keyword>
<feature type="transmembrane region" description="Helical" evidence="5">
    <location>
        <begin position="272"/>
        <end position="295"/>
    </location>
</feature>
<dbReference type="EMBL" id="FMWD01000006">
    <property type="protein sequence ID" value="SCZ62168.1"/>
    <property type="molecule type" value="Genomic_DNA"/>
</dbReference>
<feature type="transmembrane region" description="Helical" evidence="5">
    <location>
        <begin position="90"/>
        <end position="112"/>
    </location>
</feature>
<dbReference type="Proteomes" id="UP000199648">
    <property type="component" value="Unassembled WGS sequence"/>
</dbReference>
<dbReference type="InterPro" id="IPR050598">
    <property type="entry name" value="AminoAcid_Transporter"/>
</dbReference>
<dbReference type="Pfam" id="PF13520">
    <property type="entry name" value="AA_permease_2"/>
    <property type="match status" value="1"/>
</dbReference>
<protein>
    <submittedName>
        <fullName evidence="6">Amino acid transporter</fullName>
    </submittedName>
</protein>
<dbReference type="AlphaFoldDB" id="A0A1G5QKM9"/>
<proteinExistence type="predicted"/>
<dbReference type="PIRSF" id="PIRSF006060">
    <property type="entry name" value="AA_transporter"/>
    <property type="match status" value="1"/>
</dbReference>
<accession>A0A1G5QKM9</accession>
<gene>
    <name evidence="6" type="ORF">SAMN03097708_02270</name>
</gene>
<dbReference type="STRING" id="415747.SAMN03097708_02270"/>
<organism evidence="6 7">
    <name type="scientific">Thiohalomonas denitrificans</name>
    <dbReference type="NCBI Taxonomy" id="415747"/>
    <lineage>
        <taxon>Bacteria</taxon>
        <taxon>Pseudomonadati</taxon>
        <taxon>Pseudomonadota</taxon>
        <taxon>Gammaproteobacteria</taxon>
        <taxon>Thiohalomonadales</taxon>
        <taxon>Thiohalomonadaceae</taxon>
        <taxon>Thiohalomonas</taxon>
    </lineage>
</organism>
<dbReference type="Gene3D" id="1.20.1740.10">
    <property type="entry name" value="Amino acid/polyamine transporter I"/>
    <property type="match status" value="1"/>
</dbReference>
<evidence type="ECO:0000256" key="5">
    <source>
        <dbReference type="SAM" id="Phobius"/>
    </source>
</evidence>
<dbReference type="GO" id="GO:0016020">
    <property type="term" value="C:membrane"/>
    <property type="evidence" value="ECO:0007669"/>
    <property type="project" value="UniProtKB-SubCell"/>
</dbReference>
<dbReference type="RefSeq" id="WP_092996963.1">
    <property type="nucleotide sequence ID" value="NZ_FMWD01000006.1"/>
</dbReference>
<dbReference type="GO" id="GO:0015179">
    <property type="term" value="F:L-amino acid transmembrane transporter activity"/>
    <property type="evidence" value="ECO:0007669"/>
    <property type="project" value="TreeGrafter"/>
</dbReference>
<feature type="transmembrane region" description="Helical" evidence="5">
    <location>
        <begin position="124"/>
        <end position="143"/>
    </location>
</feature>
<feature type="transmembrane region" description="Helical" evidence="5">
    <location>
        <begin position="352"/>
        <end position="372"/>
    </location>
</feature>
<comment type="subcellular location">
    <subcellularLocation>
        <location evidence="1">Membrane</location>
        <topology evidence="1">Multi-pass membrane protein</topology>
    </subcellularLocation>
</comment>